<dbReference type="NCBIfam" id="NF004850">
    <property type="entry name" value="PRK06201.1"/>
    <property type="match status" value="1"/>
</dbReference>
<evidence type="ECO:0000256" key="5">
    <source>
        <dbReference type="ARBA" id="ARBA00012213"/>
    </source>
</evidence>
<comment type="function">
    <text evidence="8">Catalyzes the aldol cleavage of 4-hydroxy-4-methyl-2-oxoglutarate (HMG) into 2 molecules of pyruvate. Also contains a secondary oxaloacetate (OAA) decarboxylase activity due to the common pyruvate enolate transition state formed following C-C bond cleavage in the retro-aldol and decarboxylation reactions.</text>
</comment>
<evidence type="ECO:0000256" key="11">
    <source>
        <dbReference type="ARBA" id="ARBA00032305"/>
    </source>
</evidence>
<comment type="caution">
    <text evidence="13">The sequence shown here is derived from an EMBL/GenBank/DDBJ whole genome shotgun (WGS) entry which is preliminary data.</text>
</comment>
<evidence type="ECO:0000256" key="12">
    <source>
        <dbReference type="ARBA" id="ARBA00047973"/>
    </source>
</evidence>
<dbReference type="CDD" id="cd16841">
    <property type="entry name" value="RraA_family"/>
    <property type="match status" value="1"/>
</dbReference>
<evidence type="ECO:0000256" key="1">
    <source>
        <dbReference type="ARBA" id="ARBA00001342"/>
    </source>
</evidence>
<dbReference type="RefSeq" id="WP_262398678.1">
    <property type="nucleotide sequence ID" value="NZ_JACRTB010000002.1"/>
</dbReference>
<evidence type="ECO:0000256" key="8">
    <source>
        <dbReference type="ARBA" id="ARBA00025046"/>
    </source>
</evidence>
<name>A0ABR7NEZ7_9FIRM</name>
<evidence type="ECO:0000256" key="6">
    <source>
        <dbReference type="ARBA" id="ARBA00012947"/>
    </source>
</evidence>
<evidence type="ECO:0000256" key="9">
    <source>
        <dbReference type="ARBA" id="ARBA00029596"/>
    </source>
</evidence>
<evidence type="ECO:0000256" key="2">
    <source>
        <dbReference type="ARBA" id="ARBA00001968"/>
    </source>
</evidence>
<proteinExistence type="inferred from homology"/>
<accession>A0ABR7NEZ7</accession>
<dbReference type="EC" id="4.1.3.17" evidence="5"/>
<evidence type="ECO:0000256" key="3">
    <source>
        <dbReference type="ARBA" id="ARBA00008621"/>
    </source>
</evidence>
<evidence type="ECO:0000256" key="10">
    <source>
        <dbReference type="ARBA" id="ARBA00030169"/>
    </source>
</evidence>
<keyword evidence="14" id="KW-1185">Reference proteome</keyword>
<comment type="catalytic activity">
    <reaction evidence="1">
        <text>4-hydroxy-4-methyl-2-oxoglutarate = 2 pyruvate</text>
        <dbReference type="Rhea" id="RHEA:22748"/>
        <dbReference type="ChEBI" id="CHEBI:15361"/>
        <dbReference type="ChEBI" id="CHEBI:58276"/>
        <dbReference type="EC" id="4.1.3.17"/>
    </reaction>
</comment>
<dbReference type="InterPro" id="IPR005493">
    <property type="entry name" value="RraA/RraA-like"/>
</dbReference>
<evidence type="ECO:0000256" key="7">
    <source>
        <dbReference type="ARBA" id="ARBA00016549"/>
    </source>
</evidence>
<dbReference type="EC" id="4.1.1.112" evidence="6"/>
<dbReference type="EMBL" id="JACRTB010000002">
    <property type="protein sequence ID" value="MBC8574986.1"/>
    <property type="molecule type" value="Genomic_DNA"/>
</dbReference>
<gene>
    <name evidence="13" type="ORF">H8717_00975</name>
</gene>
<evidence type="ECO:0000313" key="13">
    <source>
        <dbReference type="EMBL" id="MBC8574986.1"/>
    </source>
</evidence>
<dbReference type="InterPro" id="IPR036704">
    <property type="entry name" value="RraA/RraA-like_sf"/>
</dbReference>
<comment type="catalytic activity">
    <reaction evidence="12">
        <text>oxaloacetate + H(+) = pyruvate + CO2</text>
        <dbReference type="Rhea" id="RHEA:15641"/>
        <dbReference type="ChEBI" id="CHEBI:15361"/>
        <dbReference type="ChEBI" id="CHEBI:15378"/>
        <dbReference type="ChEBI" id="CHEBI:16452"/>
        <dbReference type="ChEBI" id="CHEBI:16526"/>
        <dbReference type="EC" id="4.1.1.112"/>
    </reaction>
</comment>
<dbReference type="SUPFAM" id="SSF89562">
    <property type="entry name" value="RraA-like"/>
    <property type="match status" value="1"/>
</dbReference>
<dbReference type="Gene3D" id="3.50.30.40">
    <property type="entry name" value="Ribonuclease E inhibitor RraA/RraA-like"/>
    <property type="match status" value="1"/>
</dbReference>
<evidence type="ECO:0000313" key="14">
    <source>
        <dbReference type="Proteomes" id="UP000658131"/>
    </source>
</evidence>
<comment type="subunit">
    <text evidence="4">Homotrimer.</text>
</comment>
<dbReference type="Proteomes" id="UP000658131">
    <property type="component" value="Unassembled WGS sequence"/>
</dbReference>
<protein>
    <recommendedName>
        <fullName evidence="7">Putative 4-hydroxy-4-methyl-2-oxoglutarate aldolase</fullName>
        <ecNumber evidence="6">4.1.1.112</ecNumber>
        <ecNumber evidence="5">4.1.3.17</ecNumber>
    </recommendedName>
    <alternativeName>
        <fullName evidence="11">Oxaloacetate decarboxylase</fullName>
    </alternativeName>
    <alternativeName>
        <fullName evidence="9">Regulator of ribonuclease activity homolog</fullName>
    </alternativeName>
    <alternativeName>
        <fullName evidence="10">RraA-like protein</fullName>
    </alternativeName>
</protein>
<organism evidence="13 14">
    <name type="scientific">Yanshouia hominis</name>
    <dbReference type="NCBI Taxonomy" id="2763673"/>
    <lineage>
        <taxon>Bacteria</taxon>
        <taxon>Bacillati</taxon>
        <taxon>Bacillota</taxon>
        <taxon>Clostridia</taxon>
        <taxon>Eubacteriales</taxon>
        <taxon>Oscillospiraceae</taxon>
        <taxon>Yanshouia</taxon>
    </lineage>
</organism>
<dbReference type="PANTHER" id="PTHR33254:SF4">
    <property type="entry name" value="4-HYDROXY-4-METHYL-2-OXOGLUTARATE ALDOLASE 3-RELATED"/>
    <property type="match status" value="1"/>
</dbReference>
<reference evidence="13 14" key="1">
    <citation type="submission" date="2020-08" db="EMBL/GenBank/DDBJ databases">
        <title>Genome public.</title>
        <authorList>
            <person name="Liu C."/>
            <person name="Sun Q."/>
        </authorList>
    </citation>
    <scope>NUCLEOTIDE SEQUENCE [LARGE SCALE GENOMIC DNA]</scope>
    <source>
        <strain evidence="13 14">BX1</strain>
    </source>
</reference>
<comment type="similarity">
    <text evidence="3">Belongs to the class II aldolase/RraA-like family.</text>
</comment>
<dbReference type="Pfam" id="PF03737">
    <property type="entry name" value="RraA-like"/>
    <property type="match status" value="1"/>
</dbReference>
<dbReference type="PANTHER" id="PTHR33254">
    <property type="entry name" value="4-HYDROXY-4-METHYL-2-OXOGLUTARATE ALDOLASE 3-RELATED"/>
    <property type="match status" value="1"/>
</dbReference>
<evidence type="ECO:0000256" key="4">
    <source>
        <dbReference type="ARBA" id="ARBA00011233"/>
    </source>
</evidence>
<sequence>MVTIGNRIFTKFERPDPKVVEMFRGLPSSNINDEMNRLFCMHDYIRLMNPACSRPLLGTAITVKAPIGDNLFFHQALDMAQPGDIIVVDGASGCNRSLAGEIMLRFATKKGLAGVVVDGCLRDLDGIEKLDMPIYAKGITPQGPFKFGPGEVNTPIACGGQVVFPGDILVGDPDGIVVIRRQDAEVVAQAAIKKKASEDKTFELMEADLAAYAAKHKATTEKRFTSAGGEVPQFGSYTELYKL</sequence>
<comment type="cofactor">
    <cofactor evidence="2">
        <name>a divalent metal cation</name>
        <dbReference type="ChEBI" id="CHEBI:60240"/>
    </cofactor>
</comment>